<dbReference type="InterPro" id="IPR057326">
    <property type="entry name" value="KR_dom"/>
</dbReference>
<evidence type="ECO:0000259" key="5">
    <source>
        <dbReference type="SMART" id="SM00822"/>
    </source>
</evidence>
<dbReference type="PRINTS" id="PR00081">
    <property type="entry name" value="GDHRDH"/>
</dbReference>
<feature type="domain" description="Ketoreductase" evidence="5">
    <location>
        <begin position="11"/>
        <end position="197"/>
    </location>
</feature>
<accession>A0A4Z0P5V9</accession>
<sequence length="365" mass="39457">MNLKLKPLHQQTIVITGASSGIGLVTARMAAKKGARVVLAARNADALRQLAHEINSQGGQALAVPTDVGSEEMMRLAAAAQAAFGGFDTWVNNAGVSIFGHCDEVSIPDMERMFATNFWGTVYGSRLAVQHYKQRREPGALINIGSFFGDRATPVQSTYCASKHALHGWTNALRMELEVEKAPVSVTLIHPGRIDTPYNEHAQSYFEQQVAHRGMVYPPEAVAEAILFAAAHPKRDMYVGFQAKALTLAGHLAPRIMDKVMEALIYPTQLDPKRPSRNAETSALYKAGYGLHERGSHEGWFRSRSLYVKAEKHPLLAAAAVAGLSTAAWLLTRSRSASSAISADTTAASPDITNSEVDEPVVAQV</sequence>
<dbReference type="SUPFAM" id="SSF51735">
    <property type="entry name" value="NAD(P)-binding Rossmann-fold domains"/>
    <property type="match status" value="1"/>
</dbReference>
<evidence type="ECO:0000256" key="4">
    <source>
        <dbReference type="SAM" id="MobiDB-lite"/>
    </source>
</evidence>
<dbReference type="AlphaFoldDB" id="A0A4Z0P5V9"/>
<keyword evidence="2" id="KW-0560">Oxidoreductase</keyword>
<evidence type="ECO:0000313" key="7">
    <source>
        <dbReference type="Proteomes" id="UP000298337"/>
    </source>
</evidence>
<protein>
    <submittedName>
        <fullName evidence="6">SDR family NAD(P)-dependent oxidoreductase</fullName>
    </submittedName>
</protein>
<proteinExistence type="inferred from homology"/>
<dbReference type="OrthoDB" id="9775296at2"/>
<dbReference type="EMBL" id="SRLA01000003">
    <property type="protein sequence ID" value="TGE06629.1"/>
    <property type="molecule type" value="Genomic_DNA"/>
</dbReference>
<evidence type="ECO:0000256" key="1">
    <source>
        <dbReference type="ARBA" id="ARBA00006484"/>
    </source>
</evidence>
<dbReference type="PRINTS" id="PR00080">
    <property type="entry name" value="SDRFAMILY"/>
</dbReference>
<dbReference type="Proteomes" id="UP000298337">
    <property type="component" value="Unassembled WGS sequence"/>
</dbReference>
<feature type="region of interest" description="Disordered" evidence="4">
    <location>
        <begin position="342"/>
        <end position="365"/>
    </location>
</feature>
<dbReference type="NCBIfam" id="NF005495">
    <property type="entry name" value="PRK07109.1"/>
    <property type="match status" value="1"/>
</dbReference>
<organism evidence="6 7">
    <name type="scientific">Hymenobacter fodinae</name>
    <dbReference type="NCBI Taxonomy" id="2510796"/>
    <lineage>
        <taxon>Bacteria</taxon>
        <taxon>Pseudomonadati</taxon>
        <taxon>Bacteroidota</taxon>
        <taxon>Cytophagia</taxon>
        <taxon>Cytophagales</taxon>
        <taxon>Hymenobacteraceae</taxon>
        <taxon>Hymenobacter</taxon>
    </lineage>
</organism>
<dbReference type="Gene3D" id="3.40.50.720">
    <property type="entry name" value="NAD(P)-binding Rossmann-like Domain"/>
    <property type="match status" value="1"/>
</dbReference>
<dbReference type="InterPro" id="IPR036291">
    <property type="entry name" value="NAD(P)-bd_dom_sf"/>
</dbReference>
<dbReference type="CDD" id="cd05360">
    <property type="entry name" value="SDR_c3"/>
    <property type="match status" value="1"/>
</dbReference>
<name>A0A4Z0P5V9_9BACT</name>
<evidence type="ECO:0000313" key="6">
    <source>
        <dbReference type="EMBL" id="TGE06629.1"/>
    </source>
</evidence>
<keyword evidence="7" id="KW-1185">Reference proteome</keyword>
<dbReference type="PANTHER" id="PTHR44196:SF1">
    <property type="entry name" value="DEHYDROGENASE_REDUCTASE SDR FAMILY MEMBER 7B"/>
    <property type="match status" value="1"/>
</dbReference>
<reference evidence="6 7" key="1">
    <citation type="submission" date="2019-04" db="EMBL/GenBank/DDBJ databases">
        <authorList>
            <person name="Feng G."/>
            <person name="Zhang J."/>
            <person name="Zhu H."/>
        </authorList>
    </citation>
    <scope>NUCLEOTIDE SEQUENCE [LARGE SCALE GENOMIC DNA]</scope>
    <source>
        <strain evidence="6 7">92R-1</strain>
    </source>
</reference>
<dbReference type="InterPro" id="IPR002347">
    <property type="entry name" value="SDR_fam"/>
</dbReference>
<dbReference type="InterPro" id="IPR020904">
    <property type="entry name" value="Sc_DH/Rdtase_CS"/>
</dbReference>
<comment type="caution">
    <text evidence="6">The sequence shown here is derived from an EMBL/GenBank/DDBJ whole genome shotgun (WGS) entry which is preliminary data.</text>
</comment>
<dbReference type="RefSeq" id="WP_135435400.1">
    <property type="nucleotide sequence ID" value="NZ_SRLA01000003.1"/>
</dbReference>
<dbReference type="PROSITE" id="PS00061">
    <property type="entry name" value="ADH_SHORT"/>
    <property type="match status" value="1"/>
</dbReference>
<dbReference type="Pfam" id="PF00106">
    <property type="entry name" value="adh_short"/>
    <property type="match status" value="1"/>
</dbReference>
<comment type="similarity">
    <text evidence="1 3">Belongs to the short-chain dehydrogenases/reductases (SDR) family.</text>
</comment>
<dbReference type="SMART" id="SM00822">
    <property type="entry name" value="PKS_KR"/>
    <property type="match status" value="1"/>
</dbReference>
<dbReference type="GO" id="GO:0016020">
    <property type="term" value="C:membrane"/>
    <property type="evidence" value="ECO:0007669"/>
    <property type="project" value="TreeGrafter"/>
</dbReference>
<evidence type="ECO:0000256" key="3">
    <source>
        <dbReference type="RuleBase" id="RU000363"/>
    </source>
</evidence>
<evidence type="ECO:0000256" key="2">
    <source>
        <dbReference type="ARBA" id="ARBA00023002"/>
    </source>
</evidence>
<gene>
    <name evidence="6" type="ORF">EU556_17505</name>
</gene>
<dbReference type="GO" id="GO:0016491">
    <property type="term" value="F:oxidoreductase activity"/>
    <property type="evidence" value="ECO:0007669"/>
    <property type="project" value="UniProtKB-KW"/>
</dbReference>
<dbReference type="PANTHER" id="PTHR44196">
    <property type="entry name" value="DEHYDROGENASE/REDUCTASE SDR FAMILY MEMBER 7B"/>
    <property type="match status" value="1"/>
</dbReference>